<dbReference type="Gene3D" id="2.40.40.20">
    <property type="match status" value="1"/>
</dbReference>
<dbReference type="SMART" id="SM00926">
    <property type="entry name" value="Molybdop_Fe4S4"/>
    <property type="match status" value="1"/>
</dbReference>
<evidence type="ECO:0000313" key="6">
    <source>
        <dbReference type="EMBL" id="AGA69150.1"/>
    </source>
</evidence>
<proteinExistence type="inferred from homology"/>
<accession>L0F7Z8</accession>
<dbReference type="GO" id="GO:0051536">
    <property type="term" value="F:iron-sulfur cluster binding"/>
    <property type="evidence" value="ECO:0007669"/>
    <property type="project" value="UniProtKB-KW"/>
</dbReference>
<dbReference type="InterPro" id="IPR006963">
    <property type="entry name" value="Mopterin_OxRdtase_4Fe-4S_dom"/>
</dbReference>
<dbReference type="AlphaFoldDB" id="L0F7Z8"/>
<dbReference type="InterPro" id="IPR006657">
    <property type="entry name" value="MoPterin_dinucl-bd_dom"/>
</dbReference>
<dbReference type="Gene3D" id="3.40.50.740">
    <property type="match status" value="1"/>
</dbReference>
<dbReference type="STRING" id="871963.Desdi_1661"/>
<dbReference type="InterPro" id="IPR009010">
    <property type="entry name" value="Asp_de-COase-like_dom_sf"/>
</dbReference>
<evidence type="ECO:0000256" key="2">
    <source>
        <dbReference type="ARBA" id="ARBA00022723"/>
    </source>
</evidence>
<gene>
    <name evidence="6" type="ordered locus">Desdi_1661</name>
</gene>
<dbReference type="Gene3D" id="3.40.228.10">
    <property type="entry name" value="Dimethylsulfoxide Reductase, domain 2"/>
    <property type="match status" value="1"/>
</dbReference>
<dbReference type="SUPFAM" id="SSF50692">
    <property type="entry name" value="ADC-like"/>
    <property type="match status" value="1"/>
</dbReference>
<dbReference type="Pfam" id="PF04879">
    <property type="entry name" value="Molybdop_Fe4S4"/>
    <property type="match status" value="1"/>
</dbReference>
<dbReference type="Pfam" id="PF01568">
    <property type="entry name" value="Molydop_binding"/>
    <property type="match status" value="1"/>
</dbReference>
<dbReference type="Pfam" id="PF00384">
    <property type="entry name" value="Molybdopterin"/>
    <property type="match status" value="1"/>
</dbReference>
<keyword evidence="4" id="KW-0411">Iron-sulfur</keyword>
<keyword evidence="7" id="KW-1185">Reference proteome</keyword>
<comment type="similarity">
    <text evidence="1">Belongs to the prokaryotic molybdopterin-containing oxidoreductase family.</text>
</comment>
<protein>
    <submittedName>
        <fullName evidence="6">Anaerobic dehydrogenase, typically selenocysteine-containing</fullName>
    </submittedName>
</protein>
<dbReference type="PANTHER" id="PTHR43742">
    <property type="entry name" value="TRIMETHYLAMINE-N-OXIDE REDUCTASE"/>
    <property type="match status" value="1"/>
</dbReference>
<sequence length="687" mass="76280">MESIYNNVCSSDCRASCRIKTKVQNGRIVSIQGDPIDEYTLGSLCAKGYAHLQRIYTPDRITYPMKQVGKGTGNARISWDQALHEIAEKLIDIQNKYNSMLPVCLNKYLGTMGLLSRSIEGFFNSIGYITLMTGSPCVATGIDALDLSFGSCKKPVPEDMIEARLILVWGGNPAWTTHHQMRLVFEAREKGAILVVIDPILSATAARSDLYVQIKPGTNLDLALGIAKVLYEENLVDADFLSHYTKGWPEFQATLEKVNLADVAVATEIPVHEIRNLAHLIGNTKPMTIWLGAGVQHTAMGGQSFRVISALVAMTGNIGIPGGNIHYATFDSWDFAGEFTSLKPPEDRCGIPDAQGQHQHRYVGTGRFAELMSMDPPIDLLWVASHNPVAQAPDSGAVKRALKSIQTVVVADKFLTPTAQYADYFLPVASHYEYEDVVISYWHYGAAINQRAIAPLGESKSDFEIMRELAIVLNKLAPGFSTFPVEREAVEWLDMEMKPQYPKLGISDYRDLMEQYRRVDLPKVPWQDKVFLTRSGKYEFLTEPALTHEISSFAQDIEEGQEGKDYPFRLLRIRSYATLNSQFRNLVGMEGVSEKTKVLLNPETALLKDIEEGVKVRVYNQLGQIVLPVSLSESIPPDVVSVYIGCDSKHDIELNNIIALIDTDLGESCSDAKGLAFNNTYVNLARV</sequence>
<dbReference type="KEGG" id="ddl:Desdi_1661"/>
<dbReference type="PROSITE" id="PS51669">
    <property type="entry name" value="4FE4S_MOW_BIS_MGD"/>
    <property type="match status" value="1"/>
</dbReference>
<organism evidence="6 7">
    <name type="scientific">Desulfitobacterium dichloroeliminans (strain LMG P-21439 / DCA1)</name>
    <dbReference type="NCBI Taxonomy" id="871963"/>
    <lineage>
        <taxon>Bacteria</taxon>
        <taxon>Bacillati</taxon>
        <taxon>Bacillota</taxon>
        <taxon>Clostridia</taxon>
        <taxon>Eubacteriales</taxon>
        <taxon>Desulfitobacteriaceae</taxon>
        <taxon>Desulfitobacterium</taxon>
    </lineage>
</organism>
<dbReference type="Gene3D" id="2.20.25.90">
    <property type="entry name" value="ADC-like domains"/>
    <property type="match status" value="1"/>
</dbReference>
<dbReference type="CDD" id="cd02766">
    <property type="entry name" value="MopB_3"/>
    <property type="match status" value="1"/>
</dbReference>
<dbReference type="GO" id="GO:0046872">
    <property type="term" value="F:metal ion binding"/>
    <property type="evidence" value="ECO:0007669"/>
    <property type="project" value="UniProtKB-KW"/>
</dbReference>
<dbReference type="EMBL" id="CP003344">
    <property type="protein sequence ID" value="AGA69150.1"/>
    <property type="molecule type" value="Genomic_DNA"/>
</dbReference>
<dbReference type="GO" id="GO:0043546">
    <property type="term" value="F:molybdopterin cofactor binding"/>
    <property type="evidence" value="ECO:0007669"/>
    <property type="project" value="InterPro"/>
</dbReference>
<dbReference type="InterPro" id="IPR006656">
    <property type="entry name" value="Mopterin_OxRdtase"/>
</dbReference>
<evidence type="ECO:0000313" key="7">
    <source>
        <dbReference type="Proteomes" id="UP000010797"/>
    </source>
</evidence>
<evidence type="ECO:0000259" key="5">
    <source>
        <dbReference type="PROSITE" id="PS51669"/>
    </source>
</evidence>
<name>L0F7Z8_DESDL</name>
<dbReference type="eggNOG" id="COG0243">
    <property type="taxonomic scope" value="Bacteria"/>
</dbReference>
<dbReference type="GO" id="GO:0016491">
    <property type="term" value="F:oxidoreductase activity"/>
    <property type="evidence" value="ECO:0007669"/>
    <property type="project" value="InterPro"/>
</dbReference>
<reference evidence="7" key="1">
    <citation type="submission" date="2012-02" db="EMBL/GenBank/DDBJ databases">
        <title>Complete sequence of Desulfitobacterium dichloroeliminans LMG P-21439.</title>
        <authorList>
            <person name="Lucas S."/>
            <person name="Han J."/>
            <person name="Lapidus A."/>
            <person name="Cheng J.-F."/>
            <person name="Goodwin L."/>
            <person name="Pitluck S."/>
            <person name="Peters L."/>
            <person name="Ovchinnikova G."/>
            <person name="Teshima H."/>
            <person name="Detter J.C."/>
            <person name="Han C."/>
            <person name="Tapia R."/>
            <person name="Land M."/>
            <person name="Hauser L."/>
            <person name="Kyrpides N."/>
            <person name="Ivanova N."/>
            <person name="Pagani I."/>
            <person name="Kruse T."/>
            <person name="de Vos W.M."/>
            <person name="Boon N."/>
            <person name="Smidt H."/>
            <person name="Woyke T."/>
        </authorList>
    </citation>
    <scope>NUCLEOTIDE SEQUENCE [LARGE SCALE GENOMIC DNA]</scope>
    <source>
        <strain evidence="7">LMG P-21439 / DCA1</strain>
    </source>
</reference>
<dbReference type="Proteomes" id="UP000010797">
    <property type="component" value="Chromosome"/>
</dbReference>
<dbReference type="InterPro" id="IPR050612">
    <property type="entry name" value="Prok_Mopterin_Oxidored"/>
</dbReference>
<evidence type="ECO:0000256" key="3">
    <source>
        <dbReference type="ARBA" id="ARBA00023004"/>
    </source>
</evidence>
<feature type="domain" description="4Fe-4S Mo/W bis-MGD-type" evidence="5">
    <location>
        <begin position="2"/>
        <end position="59"/>
    </location>
</feature>
<dbReference type="Gene3D" id="3.30.2070.10">
    <property type="entry name" value="Formate dehydrogenase/DMSO reductase"/>
    <property type="match status" value="1"/>
</dbReference>
<evidence type="ECO:0000256" key="1">
    <source>
        <dbReference type="ARBA" id="ARBA00010312"/>
    </source>
</evidence>
<keyword evidence="2" id="KW-0479">Metal-binding</keyword>
<dbReference type="HOGENOM" id="CLU_2665109_0_0_9"/>
<keyword evidence="3" id="KW-0408">Iron</keyword>
<evidence type="ECO:0000256" key="4">
    <source>
        <dbReference type="ARBA" id="ARBA00023014"/>
    </source>
</evidence>
<dbReference type="SUPFAM" id="SSF53706">
    <property type="entry name" value="Formate dehydrogenase/DMSO reductase, domains 1-3"/>
    <property type="match status" value="1"/>
</dbReference>
<dbReference type="PANTHER" id="PTHR43742:SF6">
    <property type="entry name" value="OXIDOREDUCTASE YYAE-RELATED"/>
    <property type="match status" value="1"/>
</dbReference>